<gene>
    <name evidence="2" type="ORF">ACFPL4_34470</name>
</gene>
<organism evidence="2 3">
    <name type="scientific">Streptomyces atroolivaceus</name>
    <dbReference type="NCBI Taxonomy" id="66869"/>
    <lineage>
        <taxon>Bacteria</taxon>
        <taxon>Bacillati</taxon>
        <taxon>Actinomycetota</taxon>
        <taxon>Actinomycetes</taxon>
        <taxon>Kitasatosporales</taxon>
        <taxon>Streptomycetaceae</taxon>
        <taxon>Streptomyces</taxon>
    </lineage>
</organism>
<dbReference type="RefSeq" id="WP_157841764.1">
    <property type="nucleotide sequence ID" value="NZ_JBHSJE010000016.1"/>
</dbReference>
<dbReference type="InterPro" id="IPR009492">
    <property type="entry name" value="TniQ"/>
</dbReference>
<sequence length="371" mass="40519">MPPVSQELTGSWVGRLAQAYGLPVQDLLRGACSGPRPVKVTGAFGTAPEVFLNEPARAALGRLTRTPPARLHELLPSFGPTHERLTDDIGPQAGWFSPRSAWVTACLPCTRRSWSPRQPVLVYPGAAGHVCRRHRRWLLADARTSVSAPLQALPEVLAAHRHHTSLLRARPQAAEVVALASAVVWSWQVQGWHGDPIWRRRAVTLASFTGCSAASAAAHALVPYPETIAVARVLGDRHWHQRVRAAAAGQGFRAAHSLLLEEFGRRTGRPWLSDWMIARTRTRTRTQRGSAAEHDPLLWWLERLLASGDAPEEELWRMPALLSRPSQFGDRVALGGGSPVRPVIDDARAAFLTGGWEPTVVTGPGEVASCR</sequence>
<dbReference type="EMBL" id="JBHSJE010000016">
    <property type="protein sequence ID" value="MFC4983381.1"/>
    <property type="molecule type" value="Genomic_DNA"/>
</dbReference>
<evidence type="ECO:0000313" key="3">
    <source>
        <dbReference type="Proteomes" id="UP001595908"/>
    </source>
</evidence>
<comment type="caution">
    <text evidence="2">The sequence shown here is derived from an EMBL/GenBank/DDBJ whole genome shotgun (WGS) entry which is preliminary data.</text>
</comment>
<keyword evidence="3" id="KW-1185">Reference proteome</keyword>
<dbReference type="Proteomes" id="UP001595908">
    <property type="component" value="Unassembled WGS sequence"/>
</dbReference>
<dbReference type="GeneID" id="31237435"/>
<reference evidence="3" key="1">
    <citation type="journal article" date="2019" name="Int. J. Syst. Evol. Microbiol.">
        <title>The Global Catalogue of Microorganisms (GCM) 10K type strain sequencing project: providing services to taxonomists for standard genome sequencing and annotation.</title>
        <authorList>
            <consortium name="The Broad Institute Genomics Platform"/>
            <consortium name="The Broad Institute Genome Sequencing Center for Infectious Disease"/>
            <person name="Wu L."/>
            <person name="Ma J."/>
        </authorList>
    </citation>
    <scope>NUCLEOTIDE SEQUENCE [LARGE SCALE GENOMIC DNA]</scope>
    <source>
        <strain evidence="3">ICMP 257</strain>
    </source>
</reference>
<name>A0ABV9VHW7_STRAZ</name>
<evidence type="ECO:0000313" key="2">
    <source>
        <dbReference type="EMBL" id="MFC4983381.1"/>
    </source>
</evidence>
<dbReference type="Pfam" id="PF06527">
    <property type="entry name" value="TniQ"/>
    <property type="match status" value="1"/>
</dbReference>
<protein>
    <submittedName>
        <fullName evidence="2">TniQ family protein</fullName>
    </submittedName>
</protein>
<feature type="domain" description="TniQ" evidence="1">
    <location>
        <begin position="3"/>
        <end position="136"/>
    </location>
</feature>
<proteinExistence type="predicted"/>
<evidence type="ECO:0000259" key="1">
    <source>
        <dbReference type="Pfam" id="PF06527"/>
    </source>
</evidence>
<accession>A0ABV9VHW7</accession>